<dbReference type="Proteomes" id="UP001283361">
    <property type="component" value="Unassembled WGS sequence"/>
</dbReference>
<feature type="compositionally biased region" description="Low complexity" evidence="1">
    <location>
        <begin position="233"/>
        <end position="250"/>
    </location>
</feature>
<feature type="compositionally biased region" description="Low complexity" evidence="1">
    <location>
        <begin position="146"/>
        <end position="175"/>
    </location>
</feature>
<protein>
    <submittedName>
        <fullName evidence="3">Uncharacterized protein</fullName>
    </submittedName>
</protein>
<feature type="compositionally biased region" description="Polar residues" evidence="1">
    <location>
        <begin position="60"/>
        <end position="71"/>
    </location>
</feature>
<reference evidence="3" key="1">
    <citation type="journal article" date="2023" name="G3 (Bethesda)">
        <title>A reference genome for the long-term kleptoplast-retaining sea slug Elysia crispata morphotype clarki.</title>
        <authorList>
            <person name="Eastman K.E."/>
            <person name="Pendleton A.L."/>
            <person name="Shaikh M.A."/>
            <person name="Suttiyut T."/>
            <person name="Ogas R."/>
            <person name="Tomko P."/>
            <person name="Gavelis G."/>
            <person name="Widhalm J.R."/>
            <person name="Wisecaver J.H."/>
        </authorList>
    </citation>
    <scope>NUCLEOTIDE SEQUENCE</scope>
    <source>
        <strain evidence="3">ECLA1</strain>
    </source>
</reference>
<feature type="region of interest" description="Disordered" evidence="1">
    <location>
        <begin position="220"/>
        <end position="258"/>
    </location>
</feature>
<keyword evidence="2" id="KW-1133">Transmembrane helix</keyword>
<proteinExistence type="predicted"/>
<evidence type="ECO:0000256" key="1">
    <source>
        <dbReference type="SAM" id="MobiDB-lite"/>
    </source>
</evidence>
<evidence type="ECO:0000313" key="3">
    <source>
        <dbReference type="EMBL" id="KAK3803611.1"/>
    </source>
</evidence>
<gene>
    <name evidence="3" type="ORF">RRG08_023329</name>
</gene>
<feature type="transmembrane region" description="Helical" evidence="2">
    <location>
        <begin position="387"/>
        <end position="405"/>
    </location>
</feature>
<feature type="region of interest" description="Disordered" evidence="1">
    <location>
        <begin position="1"/>
        <end position="71"/>
    </location>
</feature>
<keyword evidence="2" id="KW-0472">Membrane</keyword>
<sequence>MRGRRKPSEEYETYDAESFASARQDSGNAVDYDRLFQQSGPTANGGPGRAARGAREARSTPASGIGSYSNNRGYPAALDGGYASPPMRRAGGGGQYGYVNSSFSGRENVLQPNGTRHLGPSSTGSGPGAPLSSNATTTFIIPSLANMSSGSNNNNGTTNNNSKNSNHNSNNNNNKIRSAPYTKFQVTSPPSFQNHHAAGNVGTIPIVQLTASPAPQGLNIATVDREWDRRGSRSSLRSQNSKSSAGAGSTRSRRRSSISRFLGIGTESAWTKWSKDRRASYRRRVERLENADLQAPELDINRVSTPVKKARQEGMKFVHPDLEERYLSADDMNELRRARQQQVHAMRVIEKSRKKKFPMKAEVKLSEDEWHALQEFWEHRLFLQARLVGMLLSLLAICILIASIANDSWVSHSKSRPVSLVLP</sequence>
<keyword evidence="4" id="KW-1185">Reference proteome</keyword>
<feature type="region of interest" description="Disordered" evidence="1">
    <location>
        <begin position="103"/>
        <end position="177"/>
    </location>
</feature>
<dbReference type="EMBL" id="JAWDGP010000113">
    <property type="protein sequence ID" value="KAK3803611.1"/>
    <property type="molecule type" value="Genomic_DNA"/>
</dbReference>
<feature type="compositionally biased region" description="Polar residues" evidence="1">
    <location>
        <begin position="103"/>
        <end position="114"/>
    </location>
</feature>
<comment type="caution">
    <text evidence="3">The sequence shown here is derived from an EMBL/GenBank/DDBJ whole genome shotgun (WGS) entry which is preliminary data.</text>
</comment>
<organism evidence="3 4">
    <name type="scientific">Elysia crispata</name>
    <name type="common">lettuce slug</name>
    <dbReference type="NCBI Taxonomy" id="231223"/>
    <lineage>
        <taxon>Eukaryota</taxon>
        <taxon>Metazoa</taxon>
        <taxon>Spiralia</taxon>
        <taxon>Lophotrochozoa</taxon>
        <taxon>Mollusca</taxon>
        <taxon>Gastropoda</taxon>
        <taxon>Heterobranchia</taxon>
        <taxon>Euthyneura</taxon>
        <taxon>Panpulmonata</taxon>
        <taxon>Sacoglossa</taxon>
        <taxon>Placobranchoidea</taxon>
        <taxon>Plakobranchidae</taxon>
        <taxon>Elysia</taxon>
    </lineage>
</organism>
<dbReference type="AlphaFoldDB" id="A0AAE1EDL4"/>
<keyword evidence="2" id="KW-0812">Transmembrane</keyword>
<accession>A0AAE1EDL4</accession>
<evidence type="ECO:0000313" key="4">
    <source>
        <dbReference type="Proteomes" id="UP001283361"/>
    </source>
</evidence>
<name>A0AAE1EDL4_9GAST</name>
<feature type="compositionally biased region" description="Low complexity" evidence="1">
    <location>
        <begin position="119"/>
        <end position="133"/>
    </location>
</feature>
<evidence type="ECO:0000256" key="2">
    <source>
        <dbReference type="SAM" id="Phobius"/>
    </source>
</evidence>